<dbReference type="OrthoDB" id="9788559at2"/>
<feature type="chain" id="PRO_5012235902" evidence="2">
    <location>
        <begin position="21"/>
        <end position="195"/>
    </location>
</feature>
<dbReference type="AlphaFoldDB" id="A0A1W6MYS3"/>
<dbReference type="STRING" id="655015.B1812_18110"/>
<keyword evidence="1" id="KW-0812">Transmembrane</keyword>
<organism evidence="3 4">
    <name type="scientific">Methylocystis bryophila</name>
    <dbReference type="NCBI Taxonomy" id="655015"/>
    <lineage>
        <taxon>Bacteria</taxon>
        <taxon>Pseudomonadati</taxon>
        <taxon>Pseudomonadota</taxon>
        <taxon>Alphaproteobacteria</taxon>
        <taxon>Hyphomicrobiales</taxon>
        <taxon>Methylocystaceae</taxon>
        <taxon>Methylocystis</taxon>
    </lineage>
</organism>
<evidence type="ECO:0000313" key="4">
    <source>
        <dbReference type="Proteomes" id="UP000193978"/>
    </source>
</evidence>
<proteinExistence type="predicted"/>
<sequence>MALRSLAAWILTALLSLAIAAPEARARGALTLNQDVCLLYIGPDYAYFSAYDPHKPKKRYCEEAPRTGVTVFAIDFAQSEMREMKVAFRVLRNIGETTDPAAIEAATLARTEPRVYPTGSLSLAYDFKEPGDYAGLVTVDGPNGEQWVAYFPFAVAQPYRARLPYYLLGVAGLLAIFVIFWGKDQRGKKPEPKRG</sequence>
<keyword evidence="4" id="KW-1185">Reference proteome</keyword>
<dbReference type="EMBL" id="CP019948">
    <property type="protein sequence ID" value="ARN82689.1"/>
    <property type="molecule type" value="Genomic_DNA"/>
</dbReference>
<dbReference type="KEGG" id="mbry:B1812_18110"/>
<name>A0A1W6MYS3_9HYPH</name>
<accession>A0A1W6MYS3</accession>
<feature type="transmembrane region" description="Helical" evidence="1">
    <location>
        <begin position="163"/>
        <end position="182"/>
    </location>
</feature>
<evidence type="ECO:0000313" key="3">
    <source>
        <dbReference type="EMBL" id="ARN82689.1"/>
    </source>
</evidence>
<gene>
    <name evidence="3" type="ORF">B1812_18110</name>
</gene>
<protein>
    <submittedName>
        <fullName evidence="3">Uncharacterized protein</fullName>
    </submittedName>
</protein>
<keyword evidence="2" id="KW-0732">Signal</keyword>
<keyword evidence="1" id="KW-1133">Transmembrane helix</keyword>
<evidence type="ECO:0000256" key="1">
    <source>
        <dbReference type="SAM" id="Phobius"/>
    </source>
</evidence>
<dbReference type="Proteomes" id="UP000193978">
    <property type="component" value="Chromosome"/>
</dbReference>
<keyword evidence="1" id="KW-0472">Membrane</keyword>
<feature type="signal peptide" evidence="2">
    <location>
        <begin position="1"/>
        <end position="20"/>
    </location>
</feature>
<reference evidence="3 4" key="1">
    <citation type="submission" date="2017-02" db="EMBL/GenBank/DDBJ databases">
        <authorList>
            <person name="Peterson S.W."/>
        </authorList>
    </citation>
    <scope>NUCLEOTIDE SEQUENCE [LARGE SCALE GENOMIC DNA]</scope>
    <source>
        <strain evidence="3 4">S285</strain>
    </source>
</reference>
<evidence type="ECO:0000256" key="2">
    <source>
        <dbReference type="SAM" id="SignalP"/>
    </source>
</evidence>
<dbReference type="RefSeq" id="WP_085772822.1">
    <property type="nucleotide sequence ID" value="NZ_AP027149.1"/>
</dbReference>